<dbReference type="SMART" id="SM00360">
    <property type="entry name" value="RRM"/>
    <property type="match status" value="1"/>
</dbReference>
<feature type="compositionally biased region" description="Polar residues" evidence="3">
    <location>
        <begin position="208"/>
        <end position="225"/>
    </location>
</feature>
<dbReference type="Proteomes" id="UP001443914">
    <property type="component" value="Unassembled WGS sequence"/>
</dbReference>
<dbReference type="Gene3D" id="3.30.70.330">
    <property type="match status" value="1"/>
</dbReference>
<dbReference type="InterPro" id="IPR012677">
    <property type="entry name" value="Nucleotide-bd_a/b_plait_sf"/>
</dbReference>
<dbReference type="PANTHER" id="PTHR10693">
    <property type="entry name" value="RAS GTPASE-ACTIVATING PROTEIN-BINDING PROTEIN"/>
    <property type="match status" value="1"/>
</dbReference>
<evidence type="ECO:0008006" key="8">
    <source>
        <dbReference type="Google" id="ProtNLM"/>
    </source>
</evidence>
<dbReference type="InterPro" id="IPR018222">
    <property type="entry name" value="Nuclear_transport_factor_2_euk"/>
</dbReference>
<dbReference type="EMBL" id="JBDFQZ010000003">
    <property type="protein sequence ID" value="KAK9741208.1"/>
    <property type="molecule type" value="Genomic_DNA"/>
</dbReference>
<evidence type="ECO:0000259" key="5">
    <source>
        <dbReference type="PROSITE" id="PS50177"/>
    </source>
</evidence>
<evidence type="ECO:0000256" key="3">
    <source>
        <dbReference type="SAM" id="MobiDB-lite"/>
    </source>
</evidence>
<dbReference type="CDD" id="cd00590">
    <property type="entry name" value="RRM_SF"/>
    <property type="match status" value="1"/>
</dbReference>
<feature type="domain" description="NTF2" evidence="5">
    <location>
        <begin position="17"/>
        <end position="133"/>
    </location>
</feature>
<dbReference type="CDD" id="cd00780">
    <property type="entry name" value="NTF2"/>
    <property type="match status" value="1"/>
</dbReference>
<feature type="region of interest" description="Disordered" evidence="3">
    <location>
        <begin position="183"/>
        <end position="226"/>
    </location>
</feature>
<dbReference type="InterPro" id="IPR035979">
    <property type="entry name" value="RBD_domain_sf"/>
</dbReference>
<feature type="domain" description="RRM" evidence="4">
    <location>
        <begin position="305"/>
        <end position="382"/>
    </location>
</feature>
<sequence length="456" mass="50077">MALQTTDPPVSPNPQVVANAFVEQYYHILHHSPELVYRFYHDSSVLSRQEDNGQMTSVTTMQGINAKILSLDYKNYRAEIKTADAQESYKDGVIVLVTGCLTGKDNVRKKFAQSFFLAPQAKGYFVLNDVFRYVDESEPLDPNAITIEKVDDSGGSHTAVYTESPYAYDTSSLVVATSLENNQTQLENSSQASEKERQKAPKEKVPAISQSDNHASSVAVSSQMSIEEDNVKNSYASIVKKATDSSGPTKVYVPANTVKVASTNIQKQASGLLASNFVASTPLDENQEAPERVNPSEEGASVEGFSIFVRNLPANVIDEQLEQEFKRFGPIKPDGVQVRSNKQQGSCYGFVEFLSSSSMEKAIQASPITIEGRRCFVEIKRTITQVDAGQGRFPSRRGGFRNDGFRGRGGFGGGRNFGGNDFGGRREYFGRGRGADSYQRGRGRAGRDLNRNSADR</sequence>
<dbReference type="PANTHER" id="PTHR10693:SF75">
    <property type="entry name" value="NUCLEAR TRANSPORT FACTOR 2"/>
    <property type="match status" value="1"/>
</dbReference>
<protein>
    <recommendedName>
        <fullName evidence="8">G3BP-like protein</fullName>
    </recommendedName>
</protein>
<accession>A0AAW1M654</accession>
<dbReference type="Pfam" id="PF02136">
    <property type="entry name" value="NTF2"/>
    <property type="match status" value="1"/>
</dbReference>
<dbReference type="PROSITE" id="PS50102">
    <property type="entry name" value="RRM"/>
    <property type="match status" value="1"/>
</dbReference>
<comment type="caution">
    <text evidence="6">The sequence shown here is derived from an EMBL/GenBank/DDBJ whole genome shotgun (WGS) entry which is preliminary data.</text>
</comment>
<dbReference type="PROSITE" id="PS50177">
    <property type="entry name" value="NTF2_DOMAIN"/>
    <property type="match status" value="1"/>
</dbReference>
<name>A0AAW1M654_SAPOF</name>
<evidence type="ECO:0000259" key="4">
    <source>
        <dbReference type="PROSITE" id="PS50102"/>
    </source>
</evidence>
<feature type="compositionally biased region" description="Basic and acidic residues" evidence="3">
    <location>
        <begin position="193"/>
        <end position="205"/>
    </location>
</feature>
<keyword evidence="1 2" id="KW-0694">RNA-binding</keyword>
<dbReference type="AlphaFoldDB" id="A0AAW1M654"/>
<reference evidence="6" key="1">
    <citation type="submission" date="2024-03" db="EMBL/GenBank/DDBJ databases">
        <title>WGS assembly of Saponaria officinalis var. Norfolk2.</title>
        <authorList>
            <person name="Jenkins J."/>
            <person name="Shu S."/>
            <person name="Grimwood J."/>
            <person name="Barry K."/>
            <person name="Goodstein D."/>
            <person name="Schmutz J."/>
            <person name="Leebens-Mack J."/>
            <person name="Osbourn A."/>
        </authorList>
    </citation>
    <scope>NUCLEOTIDE SEQUENCE [LARGE SCALE GENOMIC DNA]</scope>
    <source>
        <strain evidence="6">JIC</strain>
    </source>
</reference>
<feature type="region of interest" description="Disordered" evidence="3">
    <location>
        <begin position="389"/>
        <end position="456"/>
    </location>
</feature>
<proteinExistence type="predicted"/>
<evidence type="ECO:0000256" key="2">
    <source>
        <dbReference type="PROSITE-ProRule" id="PRU00176"/>
    </source>
</evidence>
<organism evidence="6 7">
    <name type="scientific">Saponaria officinalis</name>
    <name type="common">Common soapwort</name>
    <name type="synonym">Lychnis saponaria</name>
    <dbReference type="NCBI Taxonomy" id="3572"/>
    <lineage>
        <taxon>Eukaryota</taxon>
        <taxon>Viridiplantae</taxon>
        <taxon>Streptophyta</taxon>
        <taxon>Embryophyta</taxon>
        <taxon>Tracheophyta</taxon>
        <taxon>Spermatophyta</taxon>
        <taxon>Magnoliopsida</taxon>
        <taxon>eudicotyledons</taxon>
        <taxon>Gunneridae</taxon>
        <taxon>Pentapetalae</taxon>
        <taxon>Caryophyllales</taxon>
        <taxon>Caryophyllaceae</taxon>
        <taxon>Caryophylleae</taxon>
        <taxon>Saponaria</taxon>
    </lineage>
</organism>
<dbReference type="GO" id="GO:1990904">
    <property type="term" value="C:ribonucleoprotein complex"/>
    <property type="evidence" value="ECO:0007669"/>
    <property type="project" value="TreeGrafter"/>
</dbReference>
<evidence type="ECO:0000256" key="1">
    <source>
        <dbReference type="ARBA" id="ARBA00022884"/>
    </source>
</evidence>
<dbReference type="InterPro" id="IPR000504">
    <property type="entry name" value="RRM_dom"/>
</dbReference>
<dbReference type="SUPFAM" id="SSF54928">
    <property type="entry name" value="RNA-binding domain, RBD"/>
    <property type="match status" value="1"/>
</dbReference>
<dbReference type="InterPro" id="IPR002075">
    <property type="entry name" value="NTF2_dom"/>
</dbReference>
<dbReference type="GO" id="GO:0005829">
    <property type="term" value="C:cytosol"/>
    <property type="evidence" value="ECO:0007669"/>
    <property type="project" value="TreeGrafter"/>
</dbReference>
<feature type="compositionally biased region" description="Basic and acidic residues" evidence="3">
    <location>
        <begin position="423"/>
        <end position="434"/>
    </location>
</feature>
<gene>
    <name evidence="6" type="ORF">RND81_03G088900</name>
</gene>
<dbReference type="FunFam" id="3.10.450.50:FF:000003">
    <property type="entry name" value="Nuclear transport factor 2 family protein"/>
    <property type="match status" value="1"/>
</dbReference>
<feature type="compositionally biased region" description="Gly residues" evidence="3">
    <location>
        <begin position="407"/>
        <end position="422"/>
    </location>
</feature>
<dbReference type="Gene3D" id="3.10.450.50">
    <property type="match status" value="1"/>
</dbReference>
<dbReference type="SUPFAM" id="SSF54427">
    <property type="entry name" value="NTF2-like"/>
    <property type="match status" value="1"/>
</dbReference>
<evidence type="ECO:0000313" key="7">
    <source>
        <dbReference type="Proteomes" id="UP001443914"/>
    </source>
</evidence>
<evidence type="ECO:0000313" key="6">
    <source>
        <dbReference type="EMBL" id="KAK9741208.1"/>
    </source>
</evidence>
<dbReference type="Pfam" id="PF00076">
    <property type="entry name" value="RRM_1"/>
    <property type="match status" value="1"/>
</dbReference>
<feature type="compositionally biased region" description="Basic and acidic residues" evidence="3">
    <location>
        <begin position="445"/>
        <end position="456"/>
    </location>
</feature>
<dbReference type="InterPro" id="IPR039539">
    <property type="entry name" value="Ras_GTPase_bind_prot"/>
</dbReference>
<keyword evidence="7" id="KW-1185">Reference proteome</keyword>
<feature type="compositionally biased region" description="Polar residues" evidence="3">
    <location>
        <begin position="183"/>
        <end position="192"/>
    </location>
</feature>
<dbReference type="InterPro" id="IPR032710">
    <property type="entry name" value="NTF2-like_dom_sf"/>
</dbReference>
<dbReference type="GO" id="GO:0003729">
    <property type="term" value="F:mRNA binding"/>
    <property type="evidence" value="ECO:0007669"/>
    <property type="project" value="TreeGrafter"/>
</dbReference>